<dbReference type="AlphaFoldDB" id="A0A1E3X4Z4"/>
<gene>
    <name evidence="1" type="ORF">SCARUB_04848</name>
</gene>
<sequence length="127" mass="15253">MERLKVFIKYLKPYTRYRHAFEFRDESWLSNDVYELFRKVDMAICEADWPGMPQNIPITASFVYMRRHGPETEKDLYSGCYSKKYLKEDARRIKDWLKKGKSIYVYFNNDAGGWAIKNSLELKKMLA</sequence>
<dbReference type="SUPFAM" id="SSF117396">
    <property type="entry name" value="TM1631-like"/>
    <property type="match status" value="1"/>
</dbReference>
<dbReference type="Proteomes" id="UP000094056">
    <property type="component" value="Unassembled WGS sequence"/>
</dbReference>
<protein>
    <recommendedName>
        <fullName evidence="3">DUF72 domain-containing protein</fullName>
    </recommendedName>
</protein>
<comment type="caution">
    <text evidence="1">The sequence shown here is derived from an EMBL/GenBank/DDBJ whole genome shotgun (WGS) entry which is preliminary data.</text>
</comment>
<proteinExistence type="predicted"/>
<dbReference type="InterPro" id="IPR036520">
    <property type="entry name" value="UPF0759_sf"/>
</dbReference>
<evidence type="ECO:0008006" key="3">
    <source>
        <dbReference type="Google" id="ProtNLM"/>
    </source>
</evidence>
<reference evidence="1 2" key="1">
    <citation type="submission" date="2016-07" db="EMBL/GenBank/DDBJ databases">
        <title>Draft genome of Scalindua rubra, obtained from a brine-seawater interface in the Red Sea, sheds light on salt adaptation in anammox bacteria.</title>
        <authorList>
            <person name="Speth D.R."/>
            <person name="Lagkouvardos I."/>
            <person name="Wang Y."/>
            <person name="Qian P.-Y."/>
            <person name="Dutilh B.E."/>
            <person name="Jetten M.S."/>
        </authorList>
    </citation>
    <scope>NUCLEOTIDE SEQUENCE [LARGE SCALE GENOMIC DNA]</scope>
    <source>
        <strain evidence="1">BSI-1</strain>
    </source>
</reference>
<dbReference type="EMBL" id="MAYW01000297">
    <property type="protein sequence ID" value="ODS30044.1"/>
    <property type="molecule type" value="Genomic_DNA"/>
</dbReference>
<accession>A0A1E3X4Z4</accession>
<evidence type="ECO:0000313" key="1">
    <source>
        <dbReference type="EMBL" id="ODS30044.1"/>
    </source>
</evidence>
<dbReference type="Pfam" id="PF01904">
    <property type="entry name" value="DUF72"/>
    <property type="match status" value="1"/>
</dbReference>
<dbReference type="PANTHER" id="PTHR30348">
    <property type="entry name" value="UNCHARACTERIZED PROTEIN YECE"/>
    <property type="match status" value="1"/>
</dbReference>
<evidence type="ECO:0000313" key="2">
    <source>
        <dbReference type="Proteomes" id="UP000094056"/>
    </source>
</evidence>
<dbReference type="Gene3D" id="3.20.20.410">
    <property type="entry name" value="Protein of unknown function UPF0759"/>
    <property type="match status" value="1"/>
</dbReference>
<dbReference type="PANTHER" id="PTHR30348:SF4">
    <property type="entry name" value="DUF72 DOMAIN-CONTAINING PROTEIN"/>
    <property type="match status" value="1"/>
</dbReference>
<organism evidence="1 2">
    <name type="scientific">Candidatus Scalindua rubra</name>
    <dbReference type="NCBI Taxonomy" id="1872076"/>
    <lineage>
        <taxon>Bacteria</taxon>
        <taxon>Pseudomonadati</taxon>
        <taxon>Planctomycetota</taxon>
        <taxon>Candidatus Brocadiia</taxon>
        <taxon>Candidatus Brocadiales</taxon>
        <taxon>Candidatus Scalinduaceae</taxon>
        <taxon>Candidatus Scalindua</taxon>
    </lineage>
</organism>
<dbReference type="InterPro" id="IPR002763">
    <property type="entry name" value="DUF72"/>
</dbReference>
<name>A0A1E3X4Z4_9BACT</name>